<evidence type="ECO:0008006" key="8">
    <source>
        <dbReference type="Google" id="ProtNLM"/>
    </source>
</evidence>
<keyword evidence="2" id="KW-0349">Heme</keyword>
<comment type="cofactor">
    <cofactor evidence="1">
        <name>heme b</name>
        <dbReference type="ChEBI" id="CHEBI:60344"/>
    </cofactor>
</comment>
<keyword evidence="7" id="KW-1185">Reference proteome</keyword>
<dbReference type="InterPro" id="IPR025702">
    <property type="entry name" value="OXD"/>
</dbReference>
<accession>A0A3D8RFI3</accession>
<evidence type="ECO:0000256" key="2">
    <source>
        <dbReference type="ARBA" id="ARBA00022617"/>
    </source>
</evidence>
<reference evidence="6 7" key="1">
    <citation type="journal article" date="2018" name="IMA Fungus">
        <title>IMA Genome-F 9: Draft genome sequence of Annulohypoxylon stygium, Aspergillus mulundensis, Berkeleyomyces basicola (syn. Thielaviopsis basicola), Ceratocystis smalleyi, two Cercospora beticola strains, Coleophoma cylindrospora, Fusarium fracticaudum, Phialophora cf. hyalina, and Morchella septimelata.</title>
        <authorList>
            <person name="Wingfield B.D."/>
            <person name="Bills G.F."/>
            <person name="Dong Y."/>
            <person name="Huang W."/>
            <person name="Nel W.J."/>
            <person name="Swalarsk-Parry B.S."/>
            <person name="Vaghefi N."/>
            <person name="Wilken P.M."/>
            <person name="An Z."/>
            <person name="de Beer Z.W."/>
            <person name="De Vos L."/>
            <person name="Chen L."/>
            <person name="Duong T.A."/>
            <person name="Gao Y."/>
            <person name="Hammerbacher A."/>
            <person name="Kikkert J.R."/>
            <person name="Li Y."/>
            <person name="Li H."/>
            <person name="Li K."/>
            <person name="Li Q."/>
            <person name="Liu X."/>
            <person name="Ma X."/>
            <person name="Naidoo K."/>
            <person name="Pethybridge S.J."/>
            <person name="Sun J."/>
            <person name="Steenkamp E.T."/>
            <person name="van der Nest M.A."/>
            <person name="van Wyk S."/>
            <person name="Wingfield M.J."/>
            <person name="Xiong C."/>
            <person name="Yue Q."/>
            <person name="Zhang X."/>
        </authorList>
    </citation>
    <scope>NUCLEOTIDE SEQUENCE [LARGE SCALE GENOMIC DNA]</scope>
    <source>
        <strain evidence="6 7">BP6252</strain>
    </source>
</reference>
<keyword evidence="3" id="KW-0479">Metal-binding</keyword>
<sequence length="322" mass="36621">MYRVTFPESPIVCSKFGVHYLGGNPNENKQILIDTFDKLIHSSPAKKIENLEEDTLTEGKSRIWLAYWISASSYQSWWQNPDVVNLRAALPADAGMWREILTVPKGSKGAASTSGHATDRRGFNKTGYWGCYRDRYIDATPENRMDSPLTTIPEAQASSLAIRPDRVRMAAIPDNLSFVVEGQDHSSVPQTEKDHWFANFDAPVTKWINHLTGPAVTTRAWNYNRKIQLFYFLDHGHMERSGKKERGHVDLRTNFMKSYCPAGVMGQVGKLLLWVKTCILKGNEMECEYIGYWEGTGFLTHDQHEAFRSTDAAKSSKWFGIF</sequence>
<dbReference type="EMBL" id="PDLM01000007">
    <property type="protein sequence ID" value="RDW72809.1"/>
    <property type="molecule type" value="Genomic_DNA"/>
</dbReference>
<dbReference type="GO" id="GO:0016829">
    <property type="term" value="F:lyase activity"/>
    <property type="evidence" value="ECO:0007669"/>
    <property type="project" value="UniProtKB-KW"/>
</dbReference>
<evidence type="ECO:0000256" key="1">
    <source>
        <dbReference type="ARBA" id="ARBA00001970"/>
    </source>
</evidence>
<name>A0A3D8RFI3_9HELO</name>
<protein>
    <recommendedName>
        <fullName evidence="8">Aldoxime dehydratase</fullName>
    </recommendedName>
</protein>
<keyword evidence="5" id="KW-0456">Lyase</keyword>
<comment type="caution">
    <text evidence="6">The sequence shown here is derived from an EMBL/GenBank/DDBJ whole genome shotgun (WGS) entry which is preliminary data.</text>
</comment>
<dbReference type="STRING" id="1849047.A0A3D8RFI3"/>
<evidence type="ECO:0000256" key="4">
    <source>
        <dbReference type="ARBA" id="ARBA00023004"/>
    </source>
</evidence>
<organism evidence="6 7">
    <name type="scientific">Coleophoma cylindrospora</name>
    <dbReference type="NCBI Taxonomy" id="1849047"/>
    <lineage>
        <taxon>Eukaryota</taxon>
        <taxon>Fungi</taxon>
        <taxon>Dikarya</taxon>
        <taxon>Ascomycota</taxon>
        <taxon>Pezizomycotina</taxon>
        <taxon>Leotiomycetes</taxon>
        <taxon>Helotiales</taxon>
        <taxon>Dermateaceae</taxon>
        <taxon>Coleophoma</taxon>
    </lineage>
</organism>
<evidence type="ECO:0000256" key="3">
    <source>
        <dbReference type="ARBA" id="ARBA00022723"/>
    </source>
</evidence>
<gene>
    <name evidence="6" type="ORF">BP6252_06716</name>
</gene>
<proteinExistence type="predicted"/>
<dbReference type="AlphaFoldDB" id="A0A3D8RFI3"/>
<dbReference type="GO" id="GO:0046872">
    <property type="term" value="F:metal ion binding"/>
    <property type="evidence" value="ECO:0007669"/>
    <property type="project" value="UniProtKB-KW"/>
</dbReference>
<dbReference type="Proteomes" id="UP000256645">
    <property type="component" value="Unassembled WGS sequence"/>
</dbReference>
<evidence type="ECO:0000313" key="7">
    <source>
        <dbReference type="Proteomes" id="UP000256645"/>
    </source>
</evidence>
<keyword evidence="4" id="KW-0408">Iron</keyword>
<dbReference type="Pfam" id="PF13816">
    <property type="entry name" value="Dehydratase_hem"/>
    <property type="match status" value="1"/>
</dbReference>
<dbReference type="OrthoDB" id="3465714at2759"/>
<evidence type="ECO:0000313" key="6">
    <source>
        <dbReference type="EMBL" id="RDW72809.1"/>
    </source>
</evidence>
<evidence type="ECO:0000256" key="5">
    <source>
        <dbReference type="ARBA" id="ARBA00023239"/>
    </source>
</evidence>